<dbReference type="GO" id="GO:0003700">
    <property type="term" value="F:DNA-binding transcription factor activity"/>
    <property type="evidence" value="ECO:0007669"/>
    <property type="project" value="InterPro"/>
</dbReference>
<dbReference type="STRING" id="288992.SAMN04488522_104866"/>
<dbReference type="PRINTS" id="PR00032">
    <property type="entry name" value="HTHARAC"/>
</dbReference>
<dbReference type="InterPro" id="IPR018060">
    <property type="entry name" value="HTH_AraC"/>
</dbReference>
<dbReference type="InterPro" id="IPR020449">
    <property type="entry name" value="Tscrpt_reg_AraC-type_HTH"/>
</dbReference>
<evidence type="ECO:0000313" key="6">
    <source>
        <dbReference type="Proteomes" id="UP000184287"/>
    </source>
</evidence>
<dbReference type="Proteomes" id="UP000184287">
    <property type="component" value="Unassembled WGS sequence"/>
</dbReference>
<organism evidence="5 6">
    <name type="scientific">Pedobacter caeni</name>
    <dbReference type="NCBI Taxonomy" id="288992"/>
    <lineage>
        <taxon>Bacteria</taxon>
        <taxon>Pseudomonadati</taxon>
        <taxon>Bacteroidota</taxon>
        <taxon>Sphingobacteriia</taxon>
        <taxon>Sphingobacteriales</taxon>
        <taxon>Sphingobacteriaceae</taxon>
        <taxon>Pedobacter</taxon>
    </lineage>
</organism>
<dbReference type="RefSeq" id="WP_073233713.1">
    <property type="nucleotide sequence ID" value="NZ_FQUQ01000004.1"/>
</dbReference>
<evidence type="ECO:0000259" key="4">
    <source>
        <dbReference type="PROSITE" id="PS01124"/>
    </source>
</evidence>
<dbReference type="Gene3D" id="1.10.10.60">
    <property type="entry name" value="Homeodomain-like"/>
    <property type="match status" value="1"/>
</dbReference>
<proteinExistence type="predicted"/>
<evidence type="ECO:0000256" key="1">
    <source>
        <dbReference type="ARBA" id="ARBA00023015"/>
    </source>
</evidence>
<name>A0A1M5HXU8_9SPHI</name>
<keyword evidence="3" id="KW-0804">Transcription</keyword>
<dbReference type="SUPFAM" id="SSF46689">
    <property type="entry name" value="Homeodomain-like"/>
    <property type="match status" value="1"/>
</dbReference>
<evidence type="ECO:0000256" key="2">
    <source>
        <dbReference type="ARBA" id="ARBA00023125"/>
    </source>
</evidence>
<dbReference type="OrthoDB" id="2585681at2"/>
<keyword evidence="1" id="KW-0805">Transcription regulation</keyword>
<dbReference type="AlphaFoldDB" id="A0A1M5HXU8"/>
<dbReference type="EMBL" id="FQUQ01000004">
    <property type="protein sequence ID" value="SHG20717.1"/>
    <property type="molecule type" value="Genomic_DNA"/>
</dbReference>
<dbReference type="SMART" id="SM00342">
    <property type="entry name" value="HTH_ARAC"/>
    <property type="match status" value="1"/>
</dbReference>
<dbReference type="GO" id="GO:0043565">
    <property type="term" value="F:sequence-specific DNA binding"/>
    <property type="evidence" value="ECO:0007669"/>
    <property type="project" value="InterPro"/>
</dbReference>
<dbReference type="PROSITE" id="PS01124">
    <property type="entry name" value="HTH_ARAC_FAMILY_2"/>
    <property type="match status" value="1"/>
</dbReference>
<dbReference type="Pfam" id="PF12833">
    <property type="entry name" value="HTH_18"/>
    <property type="match status" value="1"/>
</dbReference>
<keyword evidence="6" id="KW-1185">Reference proteome</keyword>
<accession>A0A1M5HXU8</accession>
<sequence>MKQFVQSNIQASFLLLSEQEKADFECIKAHYKILWHHGMSMEIIIDGIPVILEKEQIVCIGPECRVSIAGDSTWSSLVFNREFYCLELHDAEVACSGFLFYGTSYPLILKLQAEDTTKFTGMYQVMLDEFDNRDHIQGEMLRMLLKRFIITCTRLGRQQYFENGIEDDPYNEIRAYRMLVETNFRTQHQVSFYAVSLHKSPKTIAHLFNRYHKTTPLKVIHDRLIQEARSLLYYTDKSAKEITHELGFEEPAHFSRFFKKCLGISPLDFRTQARLRKPGENW</sequence>
<evidence type="ECO:0000256" key="3">
    <source>
        <dbReference type="ARBA" id="ARBA00023163"/>
    </source>
</evidence>
<dbReference type="PANTHER" id="PTHR43280">
    <property type="entry name" value="ARAC-FAMILY TRANSCRIPTIONAL REGULATOR"/>
    <property type="match status" value="1"/>
</dbReference>
<evidence type="ECO:0000313" key="5">
    <source>
        <dbReference type="EMBL" id="SHG20717.1"/>
    </source>
</evidence>
<feature type="domain" description="HTH araC/xylS-type" evidence="4">
    <location>
        <begin position="174"/>
        <end position="272"/>
    </location>
</feature>
<protein>
    <submittedName>
        <fullName evidence="5">AraC-type DNA-binding protein</fullName>
    </submittedName>
</protein>
<keyword evidence="2 5" id="KW-0238">DNA-binding</keyword>
<dbReference type="PANTHER" id="PTHR43280:SF32">
    <property type="entry name" value="TRANSCRIPTIONAL REGULATORY PROTEIN"/>
    <property type="match status" value="1"/>
</dbReference>
<reference evidence="6" key="1">
    <citation type="submission" date="2016-11" db="EMBL/GenBank/DDBJ databases">
        <authorList>
            <person name="Varghese N."/>
            <person name="Submissions S."/>
        </authorList>
    </citation>
    <scope>NUCLEOTIDE SEQUENCE [LARGE SCALE GENOMIC DNA]</scope>
    <source>
        <strain evidence="6">DSM 16990</strain>
    </source>
</reference>
<dbReference type="InterPro" id="IPR009057">
    <property type="entry name" value="Homeodomain-like_sf"/>
</dbReference>
<gene>
    <name evidence="5" type="ORF">SAMN04488522_104866</name>
</gene>